<keyword evidence="3" id="KW-1185">Reference proteome</keyword>
<feature type="region of interest" description="Disordered" evidence="1">
    <location>
        <begin position="38"/>
        <end position="71"/>
    </location>
</feature>
<gene>
    <name evidence="2" type="ORF">IFM89_016793</name>
</gene>
<dbReference type="AlphaFoldDB" id="A0A835J0M1"/>
<reference evidence="2 3" key="1">
    <citation type="submission" date="2020-10" db="EMBL/GenBank/DDBJ databases">
        <title>The Coptis chinensis genome and diversification of protoberbering-type alkaloids.</title>
        <authorList>
            <person name="Wang B."/>
            <person name="Shu S."/>
            <person name="Song C."/>
            <person name="Liu Y."/>
        </authorList>
    </citation>
    <scope>NUCLEOTIDE SEQUENCE [LARGE SCALE GENOMIC DNA]</scope>
    <source>
        <strain evidence="2">HL-2020</strain>
        <tissue evidence="2">Leaf</tissue>
    </source>
</reference>
<evidence type="ECO:0000256" key="1">
    <source>
        <dbReference type="SAM" id="MobiDB-lite"/>
    </source>
</evidence>
<protein>
    <submittedName>
        <fullName evidence="2">Uncharacterized protein</fullName>
    </submittedName>
</protein>
<organism evidence="2 3">
    <name type="scientific">Coptis chinensis</name>
    <dbReference type="NCBI Taxonomy" id="261450"/>
    <lineage>
        <taxon>Eukaryota</taxon>
        <taxon>Viridiplantae</taxon>
        <taxon>Streptophyta</taxon>
        <taxon>Embryophyta</taxon>
        <taxon>Tracheophyta</taxon>
        <taxon>Spermatophyta</taxon>
        <taxon>Magnoliopsida</taxon>
        <taxon>Ranunculales</taxon>
        <taxon>Ranunculaceae</taxon>
        <taxon>Coptidoideae</taxon>
        <taxon>Coptis</taxon>
    </lineage>
</organism>
<comment type="caution">
    <text evidence="2">The sequence shown here is derived from an EMBL/GenBank/DDBJ whole genome shotgun (WGS) entry which is preliminary data.</text>
</comment>
<evidence type="ECO:0000313" key="2">
    <source>
        <dbReference type="EMBL" id="KAF9624973.1"/>
    </source>
</evidence>
<dbReference type="Proteomes" id="UP000631114">
    <property type="component" value="Unassembled WGS sequence"/>
</dbReference>
<proteinExistence type="predicted"/>
<name>A0A835J0M1_9MAGN</name>
<sequence>MPAPGLLQFTTPHRMPPNNLLQSSQHRIMPQLVSFTHQPNVSQPSKSVGDNTLQSSNGGVPTQCEPNNGGSKNIEKWFASNYQYWKYAFARKPYGRILEELDRVTSVEEQMAEEASEHGGEAVYDITCDPLA</sequence>
<dbReference type="OrthoDB" id="1998996at2759"/>
<evidence type="ECO:0000313" key="3">
    <source>
        <dbReference type="Proteomes" id="UP000631114"/>
    </source>
</evidence>
<dbReference type="EMBL" id="JADFTS010000001">
    <property type="protein sequence ID" value="KAF9624973.1"/>
    <property type="molecule type" value="Genomic_DNA"/>
</dbReference>
<accession>A0A835J0M1</accession>